<name>A0A183I5K5_9BILA</name>
<evidence type="ECO:0000313" key="1">
    <source>
        <dbReference type="EMBL" id="VDP20035.1"/>
    </source>
</evidence>
<keyword evidence="2" id="KW-1185">Reference proteome</keyword>
<proteinExistence type="predicted"/>
<gene>
    <name evidence="1" type="ORF">OFLC_LOCUS15017</name>
</gene>
<dbReference type="Proteomes" id="UP000267606">
    <property type="component" value="Unassembled WGS sequence"/>
</dbReference>
<protein>
    <submittedName>
        <fullName evidence="3">Reverse transcriptase domain-containing protein</fullName>
    </submittedName>
</protein>
<reference evidence="1 2" key="2">
    <citation type="submission" date="2018-11" db="EMBL/GenBank/DDBJ databases">
        <authorList>
            <consortium name="Pathogen Informatics"/>
        </authorList>
    </citation>
    <scope>NUCLEOTIDE SEQUENCE [LARGE SCALE GENOMIC DNA]</scope>
</reference>
<sequence length="66" mass="7759">MEQLIAIGGHENEPEFSALMVDDIIVFPSELKWKLMNTVKQIKLKNPTENRFAIKVMTFFFFFSFT</sequence>
<accession>A0A183I5K5</accession>
<reference evidence="3" key="1">
    <citation type="submission" date="2016-06" db="UniProtKB">
        <authorList>
            <consortium name="WormBaseParasite"/>
        </authorList>
    </citation>
    <scope>IDENTIFICATION</scope>
</reference>
<evidence type="ECO:0000313" key="3">
    <source>
        <dbReference type="WBParaSite" id="OFLC_0001502801-mRNA-1"/>
    </source>
</evidence>
<dbReference type="AlphaFoldDB" id="A0A183I5K5"/>
<evidence type="ECO:0000313" key="2">
    <source>
        <dbReference type="Proteomes" id="UP000267606"/>
    </source>
</evidence>
<dbReference type="EMBL" id="UZAJ01041489">
    <property type="protein sequence ID" value="VDP20035.1"/>
    <property type="molecule type" value="Genomic_DNA"/>
</dbReference>
<organism evidence="3">
    <name type="scientific">Onchocerca flexuosa</name>
    <dbReference type="NCBI Taxonomy" id="387005"/>
    <lineage>
        <taxon>Eukaryota</taxon>
        <taxon>Metazoa</taxon>
        <taxon>Ecdysozoa</taxon>
        <taxon>Nematoda</taxon>
        <taxon>Chromadorea</taxon>
        <taxon>Rhabditida</taxon>
        <taxon>Spirurina</taxon>
        <taxon>Spiruromorpha</taxon>
        <taxon>Filarioidea</taxon>
        <taxon>Onchocercidae</taxon>
        <taxon>Onchocerca</taxon>
    </lineage>
</organism>
<dbReference type="WBParaSite" id="OFLC_0001502801-mRNA-1">
    <property type="protein sequence ID" value="OFLC_0001502801-mRNA-1"/>
    <property type="gene ID" value="OFLC_0001502801"/>
</dbReference>